<name>A0A0M5MC17_9FUSO</name>
<dbReference type="Proteomes" id="UP000063147">
    <property type="component" value="Chromosome"/>
</dbReference>
<dbReference type="EMBL" id="CP012713">
    <property type="protein sequence ID" value="ALF16864.1"/>
    <property type="molecule type" value="Genomic_DNA"/>
</dbReference>
<sequence>MMKESTKRRIFTLFRFLLIILLILKAYFTKDKYYREPIIFITLETFGILIFYWKKEKIKSLEKIIGEYLLFCLFLVEISSYFLEIIEVIYMLITIDTLILIFIVLICSIIKRNAFLFGYVLIETFWFIIFQILNLGGLPPELGEYSLNPGDIFLTYIVIINALYIALFYSKKN</sequence>
<evidence type="ECO:0000313" key="2">
    <source>
        <dbReference type="EMBL" id="ALF16864.1"/>
    </source>
</evidence>
<dbReference type="PATRIC" id="fig|76859.3.peg.213"/>
<feature type="transmembrane region" description="Helical" evidence="1">
    <location>
        <begin position="12"/>
        <end position="28"/>
    </location>
</feature>
<gene>
    <name evidence="2" type="ORF">RN98_01050</name>
</gene>
<keyword evidence="1" id="KW-0812">Transmembrane</keyword>
<accession>A0A0M5MC17</accession>
<proteinExistence type="predicted"/>
<feature type="transmembrane region" description="Helical" evidence="1">
    <location>
        <begin position="89"/>
        <end position="107"/>
    </location>
</feature>
<dbReference type="AlphaFoldDB" id="A0A0M5MC17"/>
<reference evidence="2 3" key="1">
    <citation type="submission" date="2015-09" db="EMBL/GenBank/DDBJ databases">
        <authorList>
            <person name="Jackson K.R."/>
            <person name="Lunt B.L."/>
            <person name="Fisher J.N.B."/>
            <person name="Gardner A.V."/>
            <person name="Bailey M.E."/>
            <person name="Deus L.M."/>
            <person name="Earl A.S."/>
            <person name="Gibby P.D."/>
            <person name="Hartmann K.A."/>
            <person name="Liu J.E."/>
            <person name="Manci A.M."/>
            <person name="Nielsen D.A."/>
            <person name="Solomon M.B."/>
            <person name="Breakwell D.P."/>
            <person name="Burnett S.H."/>
            <person name="Grose J.H."/>
        </authorList>
    </citation>
    <scope>NUCLEOTIDE SEQUENCE [LARGE SCALE GENOMIC DNA]</scope>
    <source>
        <strain evidence="2 3">KCOM 1279</strain>
    </source>
</reference>
<keyword evidence="1" id="KW-0472">Membrane</keyword>
<protein>
    <submittedName>
        <fullName evidence="2">Uncharacterized protein</fullName>
    </submittedName>
</protein>
<feature type="transmembrane region" description="Helical" evidence="1">
    <location>
        <begin position="34"/>
        <end position="53"/>
    </location>
</feature>
<keyword evidence="1" id="KW-1133">Transmembrane helix</keyword>
<evidence type="ECO:0000256" key="1">
    <source>
        <dbReference type="SAM" id="Phobius"/>
    </source>
</evidence>
<feature type="transmembrane region" description="Helical" evidence="1">
    <location>
        <begin position="65"/>
        <end position="83"/>
    </location>
</feature>
<feature type="transmembrane region" description="Helical" evidence="1">
    <location>
        <begin position="153"/>
        <end position="170"/>
    </location>
</feature>
<feature type="transmembrane region" description="Helical" evidence="1">
    <location>
        <begin position="114"/>
        <end position="133"/>
    </location>
</feature>
<evidence type="ECO:0000313" key="3">
    <source>
        <dbReference type="Proteomes" id="UP000063147"/>
    </source>
</evidence>
<organism evidence="2">
    <name type="scientific">Fusobacterium animalis</name>
    <dbReference type="NCBI Taxonomy" id="76859"/>
    <lineage>
        <taxon>Bacteria</taxon>
        <taxon>Fusobacteriati</taxon>
        <taxon>Fusobacteriota</taxon>
        <taxon>Fusobacteriia</taxon>
        <taxon>Fusobacteriales</taxon>
        <taxon>Fusobacteriaceae</taxon>
        <taxon>Fusobacterium</taxon>
    </lineage>
</organism>
<dbReference type="RefSeq" id="WP_060675603.1">
    <property type="nucleotide sequence ID" value="NZ_CP012713.1"/>
</dbReference>